<feature type="region of interest" description="Disordered" evidence="1">
    <location>
        <begin position="211"/>
        <end position="253"/>
    </location>
</feature>
<organism evidence="2 3">
    <name type="scientific">Candidatus Blautia pullicola</name>
    <dbReference type="NCBI Taxonomy" id="2838498"/>
    <lineage>
        <taxon>Bacteria</taxon>
        <taxon>Bacillati</taxon>
        <taxon>Bacillota</taxon>
        <taxon>Clostridia</taxon>
        <taxon>Lachnospirales</taxon>
        <taxon>Lachnospiraceae</taxon>
        <taxon>Blautia</taxon>
    </lineage>
</organism>
<comment type="caution">
    <text evidence="2">The sequence shown here is derived from an EMBL/GenBank/DDBJ whole genome shotgun (WGS) entry which is preliminary data.</text>
</comment>
<dbReference type="PANTHER" id="PTHR41248">
    <property type="entry name" value="NORD PROTEIN"/>
    <property type="match status" value="1"/>
</dbReference>
<sequence length="601" mass="69500">MCLRTNERIWEKESSGDLQNRMDNLFWAVCGDYDQSLETEGTGFLKSKYIGLYEAVRQGAFEKYFDRKKYNRFFANKVYGGWEASVLGALGRLCIDSAVWKKAAWERKGVEDIRRRAFADTLSLEAGRLTQTDWGAIEACYLRWALYGEQEAGKYGDQRMRRLAGKIRCLEEARQTEEVCTCLAEVYLLAYPNSFAQFFKGLDMEIDRTDRPMQEYTDKDYDQEPGEEEREERPVNIFSGHVAPQDNGKKEEDRPVRILLDGTSTARMKEYVELNYGKSCLTPKEQKYFDRQICRGVHKDCKIHMTRGLLQEDDRGSAKRDFVKRIQEENLKVWKKNQLVTRQNIQMLANTLKRALLTRTEKEVCSSEYGELAVSKLWNLGRTENKKLFWKEFIRDNRDFAVEILIDASGSQQERQSLVALQGYILSEALSIAGIPHQVMGFCTFGAYTILHKYRDYQEEREKNQRIFQFYGSANNRDGLAIRAAGDSLDGRKEENKILIVLSDGRPNDIIAGSQNPVYGKKKAEEPPEKKPYCLEFGVKDTAGEVRRLRNRRISVLGVFAGEEEDLQAEKKIFGKDFAYIRDLSNFANVVGRYLKKQIED</sequence>
<evidence type="ECO:0000256" key="1">
    <source>
        <dbReference type="SAM" id="MobiDB-lite"/>
    </source>
</evidence>
<feature type="compositionally biased region" description="Basic and acidic residues" evidence="1">
    <location>
        <begin position="211"/>
        <end position="222"/>
    </location>
</feature>
<evidence type="ECO:0008006" key="4">
    <source>
        <dbReference type="Google" id="ProtNLM"/>
    </source>
</evidence>
<evidence type="ECO:0000313" key="3">
    <source>
        <dbReference type="Proteomes" id="UP000824056"/>
    </source>
</evidence>
<dbReference type="Gene3D" id="3.40.50.410">
    <property type="entry name" value="von Willebrand factor, type A domain"/>
    <property type="match status" value="1"/>
</dbReference>
<dbReference type="InterPro" id="IPR051928">
    <property type="entry name" value="NorD/CobT"/>
</dbReference>
<reference evidence="2" key="1">
    <citation type="journal article" date="2021" name="PeerJ">
        <title>Extensive microbial diversity within the chicken gut microbiome revealed by metagenomics and culture.</title>
        <authorList>
            <person name="Gilroy R."/>
            <person name="Ravi A."/>
            <person name="Getino M."/>
            <person name="Pursley I."/>
            <person name="Horton D.L."/>
            <person name="Alikhan N.F."/>
            <person name="Baker D."/>
            <person name="Gharbi K."/>
            <person name="Hall N."/>
            <person name="Watson M."/>
            <person name="Adriaenssens E.M."/>
            <person name="Foster-Nyarko E."/>
            <person name="Jarju S."/>
            <person name="Secka A."/>
            <person name="Antonio M."/>
            <person name="Oren A."/>
            <person name="Chaudhuri R.R."/>
            <person name="La Ragione R."/>
            <person name="Hildebrand F."/>
            <person name="Pallen M.J."/>
        </authorList>
    </citation>
    <scope>NUCLEOTIDE SEQUENCE</scope>
    <source>
        <strain evidence="2">1068</strain>
    </source>
</reference>
<evidence type="ECO:0000313" key="2">
    <source>
        <dbReference type="EMBL" id="HIZ64914.1"/>
    </source>
</evidence>
<dbReference type="SUPFAM" id="SSF53300">
    <property type="entry name" value="vWA-like"/>
    <property type="match status" value="1"/>
</dbReference>
<dbReference type="PANTHER" id="PTHR41248:SF1">
    <property type="entry name" value="NORD PROTEIN"/>
    <property type="match status" value="1"/>
</dbReference>
<protein>
    <recommendedName>
        <fullName evidence="4">Cobalamin biosynthesis protein CobT VWA domain protein</fullName>
    </recommendedName>
</protein>
<gene>
    <name evidence="2" type="ORF">H9809_03280</name>
</gene>
<dbReference type="AlphaFoldDB" id="A0A9D2JT34"/>
<reference evidence="2" key="2">
    <citation type="submission" date="2021-04" db="EMBL/GenBank/DDBJ databases">
        <authorList>
            <person name="Gilroy R."/>
        </authorList>
    </citation>
    <scope>NUCLEOTIDE SEQUENCE</scope>
    <source>
        <strain evidence="2">1068</strain>
    </source>
</reference>
<dbReference type="EMBL" id="DXBG01000078">
    <property type="protein sequence ID" value="HIZ64914.1"/>
    <property type="molecule type" value="Genomic_DNA"/>
</dbReference>
<name>A0A9D2JT34_9FIRM</name>
<accession>A0A9D2JT34</accession>
<dbReference type="Proteomes" id="UP000824056">
    <property type="component" value="Unassembled WGS sequence"/>
</dbReference>
<dbReference type="InterPro" id="IPR036465">
    <property type="entry name" value="vWFA_dom_sf"/>
</dbReference>
<proteinExistence type="predicted"/>